<keyword evidence="4" id="KW-1185">Reference proteome</keyword>
<dbReference type="Pfam" id="PF06470">
    <property type="entry name" value="SMC_hinge"/>
    <property type="match status" value="1"/>
</dbReference>
<dbReference type="PANTHER" id="PTHR22640:SF2">
    <property type="entry name" value="STRUCTURAL MAINTENANCE OF CHROMOSOMES FLEXIBLE HINGE DOMAIN-CONTAINING PROTEIN 1"/>
    <property type="match status" value="1"/>
</dbReference>
<dbReference type="InterPro" id="IPR058616">
    <property type="entry name" value="Ig_SMCHD1_8th"/>
</dbReference>
<sequence>MRLGEPLASDIILSATDKHGNKTGKLPNHVLPEFHVSSDGMKEREVQLGFTADGNIVIKNIQFEEGPLGHREVSIKWKDLICYQRPEVIAGPPAKLKILKFDHSEPLSVFNDTQMPFPLTVQLCDKLENPSDEPNVKVVLNTDRGIKLTPAPAQQKTDSKGQATFGQPTVSATKGMYGIRIKALLERTALDAPTISVRVEPDPSKAVNLNVTFDSNAPCVVGELLPTVSAHVVGEDEAVMKAASAKDIVLKIWHSKDGPISDKPPARATTLCPSKRKLTDKEGEFYFRDLKVPDMSGGYCMVVQFGSAAAATLSSKPITFTAKAGLPVKFEPETMPATPTVSNTQRTNSRTLVKTLKLQLKDKFDNLTGENLKEKVVVKVTTPSEGIDEIPALTGNVYSLEVPLVKGVATVQNLLIQENTAGKDGQEYLLNFHTQIPPNSSPHPIPVFTLAFLFYNDVRKQQQMAQLTKERDHLFETIRTYRLLFETTRQLINEMQVSVHEASLQEQKLRGELRKQNIPASSLASPSAVTTLIDEMSKKRDQIAITPRRQCLLHPGPRGDSGILGKVAHLAQVVDDDVARVLSWHMASDMDCVVTLTTEKAKQVYRDSNGQQQVLPLDSIFRRSLPEWNRALPHIRGQGSYNPSGNPVYARDMLMFPTEAENCKLVFGMLLGDTLILDDLDCANKYRQQVVKHTHCPTILTRGGDRIRSNGKFGGLQNKAPPLERMRGAVFAAPLPLTFHSLTTQIEQLQAFKQAVIKHTQAKEELSLQLQHGQTQEMKIKHRECREAETQLRMIEERLGMTPTQYNMPPSPATMLLTEINTPPTRTATSRRSSARAAAAATASPTLSTPVVNGSSNASGNTTSPRTRRGAAISPEEVRTSKRTRR</sequence>
<comment type="caution">
    <text evidence="3">The sequence shown here is derived from an EMBL/GenBank/DDBJ whole genome shotgun (WGS) entry which is preliminary data.</text>
</comment>
<dbReference type="Pfam" id="PF26201">
    <property type="entry name" value="Ig_SMCHD1_7th"/>
    <property type="match status" value="1"/>
</dbReference>
<dbReference type="Pfam" id="PF26199">
    <property type="entry name" value="Ig_SMCHD1_8th"/>
    <property type="match status" value="1"/>
</dbReference>
<evidence type="ECO:0000313" key="3">
    <source>
        <dbReference type="EMBL" id="CAH3149234.1"/>
    </source>
</evidence>
<dbReference type="PANTHER" id="PTHR22640">
    <property type="entry name" value="STRUCTURAL MAINTENANCE OF CHROMOSOMES FLEXIBLE HINGE DOMAIN-CONTAINING PROTEIN 1"/>
    <property type="match status" value="1"/>
</dbReference>
<feature type="compositionally biased region" description="Low complexity" evidence="1">
    <location>
        <begin position="823"/>
        <end position="864"/>
    </location>
</feature>
<evidence type="ECO:0000256" key="1">
    <source>
        <dbReference type="SAM" id="MobiDB-lite"/>
    </source>
</evidence>
<dbReference type="SUPFAM" id="SSF75553">
    <property type="entry name" value="Smc hinge domain"/>
    <property type="match status" value="1"/>
</dbReference>
<accession>A0ABN8PRB8</accession>
<dbReference type="InterPro" id="IPR058617">
    <property type="entry name" value="Ig_SMCHD1_7th"/>
</dbReference>
<dbReference type="SMART" id="SM00968">
    <property type="entry name" value="SMC_hinge"/>
    <property type="match status" value="1"/>
</dbReference>
<dbReference type="Gene3D" id="1.20.1060.20">
    <property type="match status" value="1"/>
</dbReference>
<name>A0ABN8PRB8_9CNID</name>
<dbReference type="EMBL" id="CALNXK010000086">
    <property type="protein sequence ID" value="CAH3149234.1"/>
    <property type="molecule type" value="Genomic_DNA"/>
</dbReference>
<dbReference type="InterPro" id="IPR010935">
    <property type="entry name" value="SMC_hinge"/>
</dbReference>
<protein>
    <recommendedName>
        <fullName evidence="2">SMC hinge domain-containing protein</fullName>
    </recommendedName>
</protein>
<feature type="region of interest" description="Disordered" evidence="1">
    <location>
        <begin position="823"/>
        <end position="886"/>
    </location>
</feature>
<reference evidence="3 4" key="1">
    <citation type="submission" date="2022-05" db="EMBL/GenBank/DDBJ databases">
        <authorList>
            <consortium name="Genoscope - CEA"/>
            <person name="William W."/>
        </authorList>
    </citation>
    <scope>NUCLEOTIDE SEQUENCE [LARGE SCALE GENOMIC DNA]</scope>
</reference>
<dbReference type="Gene3D" id="3.30.70.1620">
    <property type="match status" value="1"/>
</dbReference>
<proteinExistence type="predicted"/>
<dbReference type="Proteomes" id="UP001159405">
    <property type="component" value="Unassembled WGS sequence"/>
</dbReference>
<dbReference type="InterPro" id="IPR038892">
    <property type="entry name" value="SMCHD1"/>
</dbReference>
<dbReference type="InterPro" id="IPR058615">
    <property type="entry name" value="Ig_SMCHD1_6th"/>
</dbReference>
<feature type="domain" description="SMC hinge" evidence="2">
    <location>
        <begin position="561"/>
        <end position="687"/>
    </location>
</feature>
<dbReference type="InterPro" id="IPR036277">
    <property type="entry name" value="SMC_hinge_sf"/>
</dbReference>
<gene>
    <name evidence="3" type="ORF">PLOB_00047158</name>
</gene>
<evidence type="ECO:0000259" key="2">
    <source>
        <dbReference type="SMART" id="SM00968"/>
    </source>
</evidence>
<evidence type="ECO:0000313" key="4">
    <source>
        <dbReference type="Proteomes" id="UP001159405"/>
    </source>
</evidence>
<dbReference type="Pfam" id="PF26198">
    <property type="entry name" value="Ig_SMCHD1_6th"/>
    <property type="match status" value="1"/>
</dbReference>
<organism evidence="3 4">
    <name type="scientific">Porites lobata</name>
    <dbReference type="NCBI Taxonomy" id="104759"/>
    <lineage>
        <taxon>Eukaryota</taxon>
        <taxon>Metazoa</taxon>
        <taxon>Cnidaria</taxon>
        <taxon>Anthozoa</taxon>
        <taxon>Hexacorallia</taxon>
        <taxon>Scleractinia</taxon>
        <taxon>Fungiina</taxon>
        <taxon>Poritidae</taxon>
        <taxon>Porites</taxon>
    </lineage>
</organism>